<evidence type="ECO:0000256" key="8">
    <source>
        <dbReference type="ARBA" id="ARBA00022840"/>
    </source>
</evidence>
<gene>
    <name evidence="11" type="ORF">H0264_18180</name>
</gene>
<dbReference type="PANTHER" id="PTHR43289">
    <property type="entry name" value="MITOGEN-ACTIVATED PROTEIN KINASE KINASE KINASE 20-RELATED"/>
    <property type="match status" value="1"/>
</dbReference>
<dbReference type="SUPFAM" id="SSF53822">
    <property type="entry name" value="Periplasmic binding protein-like I"/>
    <property type="match status" value="1"/>
</dbReference>
<dbReference type="SMART" id="SM00220">
    <property type="entry name" value="S_TKc"/>
    <property type="match status" value="1"/>
</dbReference>
<evidence type="ECO:0000256" key="5">
    <source>
        <dbReference type="ARBA" id="ARBA00022729"/>
    </source>
</evidence>
<feature type="region of interest" description="Disordered" evidence="9">
    <location>
        <begin position="353"/>
        <end position="376"/>
    </location>
</feature>
<dbReference type="InterPro" id="IPR000719">
    <property type="entry name" value="Prot_kinase_dom"/>
</dbReference>
<dbReference type="EC" id="2.7.11.1" evidence="2"/>
<name>A0A7D6VGG4_9NOCA</name>
<dbReference type="InterPro" id="IPR028082">
    <property type="entry name" value="Peripla_BP_I"/>
</dbReference>
<reference evidence="11 12" key="1">
    <citation type="submission" date="2020-07" db="EMBL/GenBank/DDBJ databases">
        <authorList>
            <person name="Zhuang K."/>
            <person name="Ran Y."/>
        </authorList>
    </citation>
    <scope>NUCLEOTIDE SEQUENCE [LARGE SCALE GENOMIC DNA]</scope>
    <source>
        <strain evidence="11 12">WCH-YHL-001</strain>
    </source>
</reference>
<evidence type="ECO:0000256" key="6">
    <source>
        <dbReference type="ARBA" id="ARBA00022741"/>
    </source>
</evidence>
<keyword evidence="4" id="KW-0808">Transferase</keyword>
<evidence type="ECO:0000256" key="7">
    <source>
        <dbReference type="ARBA" id="ARBA00022777"/>
    </source>
</evidence>
<proteinExistence type="inferred from homology"/>
<evidence type="ECO:0000256" key="9">
    <source>
        <dbReference type="SAM" id="MobiDB-lite"/>
    </source>
</evidence>
<keyword evidence="12" id="KW-1185">Reference proteome</keyword>
<evidence type="ECO:0000256" key="3">
    <source>
        <dbReference type="ARBA" id="ARBA00022527"/>
    </source>
</evidence>
<evidence type="ECO:0000256" key="4">
    <source>
        <dbReference type="ARBA" id="ARBA00022679"/>
    </source>
</evidence>
<dbReference type="RefSeq" id="WP_181585067.1">
    <property type="nucleotide sequence ID" value="NZ_CP059399.1"/>
</dbReference>
<dbReference type="CDD" id="cd14014">
    <property type="entry name" value="STKc_PknB_like"/>
    <property type="match status" value="1"/>
</dbReference>
<organism evidence="11 12">
    <name type="scientific">Nocardia huaxiensis</name>
    <dbReference type="NCBI Taxonomy" id="2755382"/>
    <lineage>
        <taxon>Bacteria</taxon>
        <taxon>Bacillati</taxon>
        <taxon>Actinomycetota</taxon>
        <taxon>Actinomycetes</taxon>
        <taxon>Mycobacteriales</taxon>
        <taxon>Nocardiaceae</taxon>
        <taxon>Nocardia</taxon>
    </lineage>
</organism>
<dbReference type="CDD" id="cd06342">
    <property type="entry name" value="PBP1_ABC_LIVBP-like"/>
    <property type="match status" value="1"/>
</dbReference>
<feature type="domain" description="Protein kinase" evidence="10">
    <location>
        <begin position="11"/>
        <end position="274"/>
    </location>
</feature>
<evidence type="ECO:0000259" key="10">
    <source>
        <dbReference type="PROSITE" id="PS50011"/>
    </source>
</evidence>
<dbReference type="GO" id="GO:0004674">
    <property type="term" value="F:protein serine/threonine kinase activity"/>
    <property type="evidence" value="ECO:0007669"/>
    <property type="project" value="UniProtKB-KW"/>
</dbReference>
<keyword evidence="7" id="KW-0418">Kinase</keyword>
<keyword evidence="5" id="KW-0732">Signal</keyword>
<evidence type="ECO:0000313" key="11">
    <source>
        <dbReference type="EMBL" id="QLY33902.1"/>
    </source>
</evidence>
<dbReference type="InterPro" id="IPR028081">
    <property type="entry name" value="Leu-bd"/>
</dbReference>
<dbReference type="SUPFAM" id="SSF56112">
    <property type="entry name" value="Protein kinase-like (PK-like)"/>
    <property type="match status" value="1"/>
</dbReference>
<keyword evidence="6" id="KW-0547">Nucleotide-binding</keyword>
<protein>
    <recommendedName>
        <fullName evidence="2">non-specific serine/threonine protein kinase</fullName>
        <ecNumber evidence="2">2.7.11.1</ecNumber>
    </recommendedName>
</protein>
<dbReference type="Pfam" id="PF00069">
    <property type="entry name" value="Pkinase"/>
    <property type="match status" value="1"/>
</dbReference>
<dbReference type="KEGG" id="nhu:H0264_18180"/>
<dbReference type="Gene3D" id="3.40.50.2300">
    <property type="match status" value="2"/>
</dbReference>
<keyword evidence="8" id="KW-0067">ATP-binding</keyword>
<comment type="similarity">
    <text evidence="1">Belongs to the leucine-binding protein family.</text>
</comment>
<dbReference type="Pfam" id="PF13458">
    <property type="entry name" value="Peripla_BP_6"/>
    <property type="match status" value="1"/>
</dbReference>
<evidence type="ECO:0000256" key="1">
    <source>
        <dbReference type="ARBA" id="ARBA00010062"/>
    </source>
</evidence>
<dbReference type="PANTHER" id="PTHR43289:SF6">
    <property type="entry name" value="SERINE_THREONINE-PROTEIN KINASE NEKL-3"/>
    <property type="match status" value="1"/>
</dbReference>
<dbReference type="GO" id="GO:0005524">
    <property type="term" value="F:ATP binding"/>
    <property type="evidence" value="ECO:0007669"/>
    <property type="project" value="UniProtKB-KW"/>
</dbReference>
<dbReference type="Proteomes" id="UP000515512">
    <property type="component" value="Chromosome"/>
</dbReference>
<dbReference type="InterPro" id="IPR011009">
    <property type="entry name" value="Kinase-like_dom_sf"/>
</dbReference>
<feature type="compositionally biased region" description="Polar residues" evidence="9">
    <location>
        <begin position="353"/>
        <end position="367"/>
    </location>
</feature>
<dbReference type="Gene3D" id="3.30.200.20">
    <property type="entry name" value="Phosphorylase Kinase, domain 1"/>
    <property type="match status" value="1"/>
</dbReference>
<evidence type="ECO:0000256" key="2">
    <source>
        <dbReference type="ARBA" id="ARBA00012513"/>
    </source>
</evidence>
<dbReference type="AlphaFoldDB" id="A0A7D6VGG4"/>
<accession>A0A7D6VGG4</accession>
<evidence type="ECO:0000313" key="12">
    <source>
        <dbReference type="Proteomes" id="UP000515512"/>
    </source>
</evidence>
<dbReference type="EMBL" id="CP059399">
    <property type="protein sequence ID" value="QLY33902.1"/>
    <property type="molecule type" value="Genomic_DNA"/>
</dbReference>
<dbReference type="PROSITE" id="PS50011">
    <property type="entry name" value="PROTEIN_KINASE_DOM"/>
    <property type="match status" value="1"/>
</dbReference>
<sequence>MLRAGEVFAGYVIERWLGDGDLGESYLARHMRLPRHVVIQLLHPEFGADAQVRARFEQEAEQAARLDHPNVVPVPDCGFEGDRLWIVSPYIDGADASSAVAMLPPVGAVHIVAEVAAALDYAHAAGVLHRDVRPATIVLARPAPGYGARILLSNFGIGFLRGETTALPWSGMRTGALGCVSPEQLSGQGAEPRSDQYSLACCLYWLLSGSAPFEGVHAAEVIDGHLHRPPPSVSARRSMVPAAMDEVLARALAKDPAERFGSCAEFAAEAARVLTEAPAAVAKASSGPVAANVEKRLAQVNSKYMQARAAARRAMPEPDRQGRGRLVAGAIVLVVLLGAVVGIAWLDEDSGTNAPAESGTVAATPTSGGAPRGASLEAMPPDSGFTPLSLIDPRGQAVPDVTAGPYPADFGTGATCAPASIAMAGALAGEYQLSGRSVLGGIRLALDHFTRANPGCPVSIREFDTGGMPATAAQIVPNLAADPSTLAVIGPVFSAETLAAGTTLNDAGLPFLTPSAGGSALTTAGWHGFLRGTASTDVQASALGGYLTTTAHYGRVCVLSDGTESGLSLAQGITSAAGGIVDQSCSAALPPGADPAALIATIAAAAPDAIVYGGYASAAAPMLLSLRAAGITAPFLAGDDAFDPAFTHAVGDAGKGSVLACACAPVTAGFRADYTAATGESPGIYAAEAYDLTAIVLRGIASGHTTRADLLTYLRAYRGTGIAHSYGWTETGEPADPRIWLYRAG</sequence>
<dbReference type="Gene3D" id="1.10.510.10">
    <property type="entry name" value="Transferase(Phosphotransferase) domain 1"/>
    <property type="match status" value="1"/>
</dbReference>
<keyword evidence="3" id="KW-0723">Serine/threonine-protein kinase</keyword>